<comment type="caution">
    <text evidence="2">The sequence shown here is derived from an EMBL/GenBank/DDBJ whole genome shotgun (WGS) entry which is preliminary data.</text>
</comment>
<evidence type="ECO:0000256" key="1">
    <source>
        <dbReference type="SAM" id="Phobius"/>
    </source>
</evidence>
<keyword evidence="1" id="KW-1133">Transmembrane helix</keyword>
<keyword evidence="1" id="KW-0812">Transmembrane</keyword>
<dbReference type="SUPFAM" id="SSF53850">
    <property type="entry name" value="Periplasmic binding protein-like II"/>
    <property type="match status" value="1"/>
</dbReference>
<gene>
    <name evidence="2" type="ORF">HHI36_006003</name>
</gene>
<accession>A0ABD2NWB0</accession>
<evidence type="ECO:0000313" key="2">
    <source>
        <dbReference type="EMBL" id="KAL3282842.1"/>
    </source>
</evidence>
<sequence>MDNLYKGKFTFLLLGINRYPEEINTFEDFLDKKMYLITASFRFEQLKDQFPKIENYSFYVPSLEGKEWLNYVAFRKDTVTLKSTIEVKYVLQDYLDEKGMSLIRVLDLVVAKITEGAVYLRGNPIFSDMNKYVNRLRDHGFVQHIWLKYQKVEHHMTVKKVKDPEIMTCQDLFGPIGIWLIGISIALCVFFSEWVRLIEQCFHY</sequence>
<name>A0ABD2NWB0_9CUCU</name>
<dbReference type="AlphaFoldDB" id="A0ABD2NWB0"/>
<keyword evidence="1" id="KW-0472">Membrane</keyword>
<reference evidence="2 3" key="1">
    <citation type="journal article" date="2021" name="BMC Biol.">
        <title>Horizontally acquired antibacterial genes associated with adaptive radiation of ladybird beetles.</title>
        <authorList>
            <person name="Li H.S."/>
            <person name="Tang X.F."/>
            <person name="Huang Y.H."/>
            <person name="Xu Z.Y."/>
            <person name="Chen M.L."/>
            <person name="Du X.Y."/>
            <person name="Qiu B.Y."/>
            <person name="Chen P.T."/>
            <person name="Zhang W."/>
            <person name="Slipinski A."/>
            <person name="Escalona H.E."/>
            <person name="Waterhouse R.M."/>
            <person name="Zwick A."/>
            <person name="Pang H."/>
        </authorList>
    </citation>
    <scope>NUCLEOTIDE SEQUENCE [LARGE SCALE GENOMIC DNA]</scope>
    <source>
        <strain evidence="2">SYSU2018</strain>
    </source>
</reference>
<keyword evidence="3" id="KW-1185">Reference proteome</keyword>
<organism evidence="2 3">
    <name type="scientific">Cryptolaemus montrouzieri</name>
    <dbReference type="NCBI Taxonomy" id="559131"/>
    <lineage>
        <taxon>Eukaryota</taxon>
        <taxon>Metazoa</taxon>
        <taxon>Ecdysozoa</taxon>
        <taxon>Arthropoda</taxon>
        <taxon>Hexapoda</taxon>
        <taxon>Insecta</taxon>
        <taxon>Pterygota</taxon>
        <taxon>Neoptera</taxon>
        <taxon>Endopterygota</taxon>
        <taxon>Coleoptera</taxon>
        <taxon>Polyphaga</taxon>
        <taxon>Cucujiformia</taxon>
        <taxon>Coccinelloidea</taxon>
        <taxon>Coccinellidae</taxon>
        <taxon>Scymninae</taxon>
        <taxon>Scymnini</taxon>
        <taxon>Cryptolaemus</taxon>
    </lineage>
</organism>
<evidence type="ECO:0000313" key="3">
    <source>
        <dbReference type="Proteomes" id="UP001516400"/>
    </source>
</evidence>
<proteinExistence type="predicted"/>
<protein>
    <submittedName>
        <fullName evidence="2">Uncharacterized protein</fullName>
    </submittedName>
</protein>
<feature type="transmembrane region" description="Helical" evidence="1">
    <location>
        <begin position="172"/>
        <end position="195"/>
    </location>
</feature>
<dbReference type="Proteomes" id="UP001516400">
    <property type="component" value="Unassembled WGS sequence"/>
</dbReference>
<dbReference type="EMBL" id="JABFTP020000144">
    <property type="protein sequence ID" value="KAL3282842.1"/>
    <property type="molecule type" value="Genomic_DNA"/>
</dbReference>